<evidence type="ECO:0000313" key="4">
    <source>
        <dbReference type="Proteomes" id="UP000887229"/>
    </source>
</evidence>
<proteinExistence type="inferred from homology"/>
<dbReference type="FunFam" id="1.10.40.30:FF:000001">
    <property type="entry name" value="Argininosuccinate lyase"/>
    <property type="match status" value="1"/>
</dbReference>
<evidence type="ECO:0000313" key="3">
    <source>
        <dbReference type="EMBL" id="KAG9257626.1"/>
    </source>
</evidence>
<dbReference type="InterPro" id="IPR029419">
    <property type="entry name" value="Arg_succ_lyase_C"/>
</dbReference>
<dbReference type="RefSeq" id="XP_046121550.1">
    <property type="nucleotide sequence ID" value="XM_046264678.1"/>
</dbReference>
<sequence length="90" mass="10210">MSFQARFAPKATPTLTNTQGLTCRLLRAQSRDVADYLVRKSVPFRETHHISGRCVAKSKETVTPMNEFTFEQMKMIDERFEDVQALGEGG</sequence>
<dbReference type="SUPFAM" id="SSF48557">
    <property type="entry name" value="L-aspartase-like"/>
    <property type="match status" value="1"/>
</dbReference>
<dbReference type="OrthoDB" id="2561043at2759"/>
<comment type="caution">
    <text evidence="3">The sequence shown here is derived from an EMBL/GenBank/DDBJ whole genome shotgun (WGS) entry which is preliminary data.</text>
</comment>
<dbReference type="EMBL" id="MU251245">
    <property type="protein sequence ID" value="KAG9257626.1"/>
    <property type="molecule type" value="Genomic_DNA"/>
</dbReference>
<keyword evidence="3" id="KW-0456">Lyase</keyword>
<dbReference type="Proteomes" id="UP000887229">
    <property type="component" value="Unassembled WGS sequence"/>
</dbReference>
<dbReference type="GO" id="GO:0016829">
    <property type="term" value="F:lyase activity"/>
    <property type="evidence" value="ECO:0007669"/>
    <property type="project" value="UniProtKB-KW"/>
</dbReference>
<organism evidence="3 4">
    <name type="scientific">Emericellopsis atlantica</name>
    <dbReference type="NCBI Taxonomy" id="2614577"/>
    <lineage>
        <taxon>Eukaryota</taxon>
        <taxon>Fungi</taxon>
        <taxon>Dikarya</taxon>
        <taxon>Ascomycota</taxon>
        <taxon>Pezizomycotina</taxon>
        <taxon>Sordariomycetes</taxon>
        <taxon>Hypocreomycetidae</taxon>
        <taxon>Hypocreales</taxon>
        <taxon>Bionectriaceae</taxon>
        <taxon>Emericellopsis</taxon>
    </lineage>
</organism>
<name>A0A9P8CUI7_9HYPO</name>
<dbReference type="GeneID" id="70295581"/>
<evidence type="ECO:0000256" key="1">
    <source>
        <dbReference type="ARBA" id="ARBA00010755"/>
    </source>
</evidence>
<reference evidence="3" key="1">
    <citation type="journal article" date="2021" name="IMA Fungus">
        <title>Genomic characterization of three marine fungi, including Emericellopsis atlantica sp. nov. with signatures of a generalist lifestyle and marine biomass degradation.</title>
        <authorList>
            <person name="Hagestad O.C."/>
            <person name="Hou L."/>
            <person name="Andersen J.H."/>
            <person name="Hansen E.H."/>
            <person name="Altermark B."/>
            <person name="Li C."/>
            <person name="Kuhnert E."/>
            <person name="Cox R.J."/>
            <person name="Crous P.W."/>
            <person name="Spatafora J.W."/>
            <person name="Lail K."/>
            <person name="Amirebrahimi M."/>
            <person name="Lipzen A."/>
            <person name="Pangilinan J."/>
            <person name="Andreopoulos W."/>
            <person name="Hayes R.D."/>
            <person name="Ng V."/>
            <person name="Grigoriev I.V."/>
            <person name="Jackson S.A."/>
            <person name="Sutton T.D.S."/>
            <person name="Dobson A.D.W."/>
            <person name="Rama T."/>
        </authorList>
    </citation>
    <scope>NUCLEOTIDE SEQUENCE</scope>
    <source>
        <strain evidence="3">TS7</strain>
    </source>
</reference>
<dbReference type="Gene3D" id="1.10.40.30">
    <property type="entry name" value="Fumarase/aspartase (C-terminal domain)"/>
    <property type="match status" value="1"/>
</dbReference>
<keyword evidence="4" id="KW-1185">Reference proteome</keyword>
<evidence type="ECO:0000259" key="2">
    <source>
        <dbReference type="Pfam" id="PF14698"/>
    </source>
</evidence>
<dbReference type="Pfam" id="PF14698">
    <property type="entry name" value="ASL_C2"/>
    <property type="match status" value="1"/>
</dbReference>
<dbReference type="InterPro" id="IPR008948">
    <property type="entry name" value="L-Aspartase-like"/>
</dbReference>
<dbReference type="AlphaFoldDB" id="A0A9P8CUI7"/>
<gene>
    <name evidence="3" type="ORF">F5Z01DRAFT_671217</name>
</gene>
<feature type="domain" description="Argininosuccinate lyase C-terminal" evidence="2">
    <location>
        <begin position="32"/>
        <end position="82"/>
    </location>
</feature>
<comment type="similarity">
    <text evidence="1">Belongs to the lyase 1 family. Argininosuccinate lyase subfamily.</text>
</comment>
<accession>A0A9P8CUI7</accession>
<protein>
    <submittedName>
        <fullName evidence="3">Argininosuccinate lyase C-terminal-domain-containing protein</fullName>
    </submittedName>
</protein>